<dbReference type="Proteomes" id="UP000028990">
    <property type="component" value="Unassembled WGS sequence"/>
</dbReference>
<reference evidence="2 3" key="1">
    <citation type="submission" date="2013-11" db="EMBL/GenBank/DDBJ databases">
        <title>The Damaraland mole rat (Fukomys damarensis) genome and evolution of African mole rats.</title>
        <authorList>
            <person name="Gladyshev V.N."/>
            <person name="Fang X."/>
        </authorList>
    </citation>
    <scope>NUCLEOTIDE SEQUENCE [LARGE SCALE GENOMIC DNA]</scope>
    <source>
        <tissue evidence="2">Liver</tissue>
    </source>
</reference>
<organism evidence="2 3">
    <name type="scientific">Fukomys damarensis</name>
    <name type="common">Damaraland mole rat</name>
    <name type="synonym">Cryptomys damarensis</name>
    <dbReference type="NCBI Taxonomy" id="885580"/>
    <lineage>
        <taxon>Eukaryota</taxon>
        <taxon>Metazoa</taxon>
        <taxon>Chordata</taxon>
        <taxon>Craniata</taxon>
        <taxon>Vertebrata</taxon>
        <taxon>Euteleostomi</taxon>
        <taxon>Mammalia</taxon>
        <taxon>Eutheria</taxon>
        <taxon>Euarchontoglires</taxon>
        <taxon>Glires</taxon>
        <taxon>Rodentia</taxon>
        <taxon>Hystricomorpha</taxon>
        <taxon>Bathyergidae</taxon>
        <taxon>Fukomys</taxon>
    </lineage>
</organism>
<sequence length="198" mass="21752">MIEDPVRCSAPTTDQNIGLDLTGSTLPLPKPRQGKQLYSQPCPHGTEGGSTGAHEDHHILFHFDVESPQVQAWFAATGLSHRVCEEKEEENPAELPTSMEMPLPLLRQKGQLKQKMGRVTGSHRRGLEPGADLVNHEAGSNLVDGEAGSQLEVQCSFWELAGDDSWSARLCQLPFGRPQHVQSVQCTPADIRFLIVKN</sequence>
<name>A0A091CNY2_FUKDA</name>
<protein>
    <submittedName>
        <fullName evidence="2">Uncharacterized protein</fullName>
    </submittedName>
</protein>
<evidence type="ECO:0000313" key="2">
    <source>
        <dbReference type="EMBL" id="KFO19722.1"/>
    </source>
</evidence>
<gene>
    <name evidence="2" type="ORF">H920_18875</name>
</gene>
<accession>A0A091CNY2</accession>
<evidence type="ECO:0000313" key="3">
    <source>
        <dbReference type="Proteomes" id="UP000028990"/>
    </source>
</evidence>
<keyword evidence="3" id="KW-1185">Reference proteome</keyword>
<evidence type="ECO:0000256" key="1">
    <source>
        <dbReference type="SAM" id="MobiDB-lite"/>
    </source>
</evidence>
<dbReference type="EMBL" id="KN124938">
    <property type="protein sequence ID" value="KFO19722.1"/>
    <property type="molecule type" value="Genomic_DNA"/>
</dbReference>
<feature type="region of interest" description="Disordered" evidence="1">
    <location>
        <begin position="1"/>
        <end position="53"/>
    </location>
</feature>
<proteinExistence type="predicted"/>
<dbReference type="AlphaFoldDB" id="A0A091CNY2"/>